<reference evidence="4" key="1">
    <citation type="submission" date="2024-07" db="EMBL/GenBank/DDBJ databases">
        <title>Two chromosome-level genome assemblies of Korean endemic species Abeliophyllum distichum and Forsythia ovata (Oleaceae).</title>
        <authorList>
            <person name="Jang H."/>
        </authorList>
    </citation>
    <scope>NUCLEOTIDE SEQUENCE [LARGE SCALE GENOMIC DNA]</scope>
</reference>
<dbReference type="InterPro" id="IPR036885">
    <property type="entry name" value="SWIB_MDM2_dom_sf"/>
</dbReference>
<organism evidence="3 4">
    <name type="scientific">Forsythia ovata</name>
    <dbReference type="NCBI Taxonomy" id="205694"/>
    <lineage>
        <taxon>Eukaryota</taxon>
        <taxon>Viridiplantae</taxon>
        <taxon>Streptophyta</taxon>
        <taxon>Embryophyta</taxon>
        <taxon>Tracheophyta</taxon>
        <taxon>Spermatophyta</taxon>
        <taxon>Magnoliopsida</taxon>
        <taxon>eudicotyledons</taxon>
        <taxon>Gunneridae</taxon>
        <taxon>Pentapetalae</taxon>
        <taxon>asterids</taxon>
        <taxon>lamiids</taxon>
        <taxon>Lamiales</taxon>
        <taxon>Oleaceae</taxon>
        <taxon>Forsythieae</taxon>
        <taxon>Forsythia</taxon>
    </lineage>
</organism>
<dbReference type="InterPro" id="IPR003121">
    <property type="entry name" value="SWIB_MDM2_domain"/>
</dbReference>
<dbReference type="SUPFAM" id="SSF47592">
    <property type="entry name" value="SWIB/MDM2 domain"/>
    <property type="match status" value="1"/>
</dbReference>
<dbReference type="Gene3D" id="1.10.245.10">
    <property type="entry name" value="SWIB/MDM2 domain"/>
    <property type="match status" value="1"/>
</dbReference>
<dbReference type="AlphaFoldDB" id="A0ABD1T7W7"/>
<dbReference type="EMBL" id="JBFOLJ010000009">
    <property type="protein sequence ID" value="KAL2508827.1"/>
    <property type="molecule type" value="Genomic_DNA"/>
</dbReference>
<proteinExistence type="predicted"/>
<feature type="domain" description="SWIB" evidence="2">
    <location>
        <begin position="70"/>
        <end position="132"/>
    </location>
</feature>
<protein>
    <submittedName>
        <fullName evidence="3">SWIB complex BAF60b domain-containing protein</fullName>
    </submittedName>
</protein>
<name>A0ABD1T7W7_9LAMI</name>
<accession>A0ABD1T7W7</accession>
<dbReference type="Pfam" id="PF02201">
    <property type="entry name" value="SWIB"/>
    <property type="match status" value="1"/>
</dbReference>
<keyword evidence="4" id="KW-1185">Reference proteome</keyword>
<dbReference type="CDD" id="cd10567">
    <property type="entry name" value="SWIB-MDM2_like"/>
    <property type="match status" value="1"/>
</dbReference>
<evidence type="ECO:0000313" key="3">
    <source>
        <dbReference type="EMBL" id="KAL2508827.1"/>
    </source>
</evidence>
<comment type="caution">
    <text evidence="3">The sequence shown here is derived from an EMBL/GenBank/DDBJ whole genome shotgun (WGS) entry which is preliminary data.</text>
</comment>
<feature type="region of interest" description="Disordered" evidence="1">
    <location>
        <begin position="34"/>
        <end position="70"/>
    </location>
</feature>
<evidence type="ECO:0000259" key="2">
    <source>
        <dbReference type="SMART" id="SM00151"/>
    </source>
</evidence>
<evidence type="ECO:0000313" key="4">
    <source>
        <dbReference type="Proteomes" id="UP001604277"/>
    </source>
</evidence>
<gene>
    <name evidence="3" type="ORF">Fot_32474</name>
</gene>
<sequence>MSVDYLNHFVQLNHGLTSLSLDLIPIPSRYNIQASVNSTPKEKQRKQERQEDPDEPKRNEKRQKGGNSIFLAPLPLSDALVKFLGTGENTLPQCDVVKRIWDYIKQNDLQKASSANVENRQVPGSDLLPFTPLSIEDDAIRGHKDNNVSEDM</sequence>
<dbReference type="Proteomes" id="UP001604277">
    <property type="component" value="Unassembled WGS sequence"/>
</dbReference>
<dbReference type="InterPro" id="IPR019835">
    <property type="entry name" value="SWIB_domain"/>
</dbReference>
<evidence type="ECO:0000256" key="1">
    <source>
        <dbReference type="SAM" id="MobiDB-lite"/>
    </source>
</evidence>
<feature type="compositionally biased region" description="Basic and acidic residues" evidence="1">
    <location>
        <begin position="40"/>
        <end position="58"/>
    </location>
</feature>
<dbReference type="SMART" id="SM00151">
    <property type="entry name" value="SWIB"/>
    <property type="match status" value="1"/>
</dbReference>